<dbReference type="Gene3D" id="1.10.287.1490">
    <property type="match status" value="1"/>
</dbReference>
<keyword evidence="4" id="KW-1185">Reference proteome</keyword>
<feature type="region of interest" description="Disordered" evidence="2">
    <location>
        <begin position="600"/>
        <end position="630"/>
    </location>
</feature>
<keyword evidence="1" id="KW-0175">Coiled coil</keyword>
<name>A0AAW0PS12_9GOBI</name>
<dbReference type="InterPro" id="IPR029681">
    <property type="entry name" value="CCDC157"/>
</dbReference>
<evidence type="ECO:0008006" key="5">
    <source>
        <dbReference type="Google" id="ProtNLM"/>
    </source>
</evidence>
<dbReference type="PANTHER" id="PTHR43696">
    <property type="entry name" value="COILED-COIL DOMAIN-CONTAINING PROTEIN 157"/>
    <property type="match status" value="1"/>
</dbReference>
<feature type="region of interest" description="Disordered" evidence="2">
    <location>
        <begin position="325"/>
        <end position="346"/>
    </location>
</feature>
<reference evidence="4" key="1">
    <citation type="submission" date="2024-04" db="EMBL/GenBank/DDBJ databases">
        <title>Salinicola lusitanus LLJ914,a marine bacterium isolated from the Okinawa Trough.</title>
        <authorList>
            <person name="Li J."/>
        </authorList>
    </citation>
    <scope>NUCLEOTIDE SEQUENCE [LARGE SCALE GENOMIC DNA]</scope>
</reference>
<evidence type="ECO:0000256" key="2">
    <source>
        <dbReference type="SAM" id="MobiDB-lite"/>
    </source>
</evidence>
<feature type="coiled-coil region" evidence="1">
    <location>
        <begin position="436"/>
        <end position="498"/>
    </location>
</feature>
<sequence length="668" mass="76154">MTDFLGRQDCIESLRKDLVDLQGAILDVFSRTGPVRFSSWKFPDKLSCNLDMVALLSQYDFIDGEGTFNQHSHVVLLELVIDRLLLLLQSFNVFVEQQPNLFKSNQSQEKGFVSLGLVVRNYWSNLVTYKASYREQTLCDDALSSLESCPRTSHFSSSTNSLLSWSLNHGAHSSNQSTTCTPKVDTQNVGSQTFESCLVPCDACYQTQSVLRKTGGALIELFQSEGLPSSLQPLSVAVQDTVELGRMTATDVAQWGAEEYRDMRRLSKHLQDVRGTVEPLKAKIVTLERENNTFKSDMKKLQKELKGKVENYQASNVQLEFSLQKAQRSAKETQQRRQEEQQKSQREIMSLNERNSNLMEKITMQQDAIKTLETENNSLQETIRHLQEEKENCSHKLHNEIQKSQGEILDLQLCLHKEKARYNSACRQQESMQVKQKTLVERVKALDEECEELQRQLAESEEKQIQLHDQIQQMSDDREKLQAQFNQQQDSCVKLEKDKETLDTKISDLVNTVTELKEHLKACSERERLLVAFPDLNPLPHAHPQSTGNVTLDMEQQLNANCIRIRVLEQENSTLHSSLLKLKERAQINDAKWQCPAAPAYSNDRKEAGGESSPKSAASEDRMTTSASSLSSVQLHFQNLQLRASSAKTKKDSPKVLLHSRTFKQRRK</sequence>
<accession>A0AAW0PS12</accession>
<comment type="caution">
    <text evidence="3">The sequence shown here is derived from an EMBL/GenBank/DDBJ whole genome shotgun (WGS) entry which is preliminary data.</text>
</comment>
<dbReference type="AlphaFoldDB" id="A0AAW0PS12"/>
<dbReference type="PANTHER" id="PTHR43696:SF9">
    <property type="entry name" value="COILED-COIL DOMAIN-CONTAINING PROTEIN 157"/>
    <property type="match status" value="1"/>
</dbReference>
<protein>
    <recommendedName>
        <fullName evidence="5">Coiled-coil domain-containing protein 157</fullName>
    </recommendedName>
</protein>
<organism evidence="3 4">
    <name type="scientific">Mugilogobius chulae</name>
    <name type="common">yellowstripe goby</name>
    <dbReference type="NCBI Taxonomy" id="88201"/>
    <lineage>
        <taxon>Eukaryota</taxon>
        <taxon>Metazoa</taxon>
        <taxon>Chordata</taxon>
        <taxon>Craniata</taxon>
        <taxon>Vertebrata</taxon>
        <taxon>Euteleostomi</taxon>
        <taxon>Actinopterygii</taxon>
        <taxon>Neopterygii</taxon>
        <taxon>Teleostei</taxon>
        <taxon>Neoteleostei</taxon>
        <taxon>Acanthomorphata</taxon>
        <taxon>Gobiaria</taxon>
        <taxon>Gobiiformes</taxon>
        <taxon>Gobioidei</taxon>
        <taxon>Gobiidae</taxon>
        <taxon>Gobionellinae</taxon>
        <taxon>Mugilogobius</taxon>
    </lineage>
</organism>
<proteinExistence type="predicted"/>
<dbReference type="EMBL" id="JBBPFD010000003">
    <property type="protein sequence ID" value="KAK7933854.1"/>
    <property type="molecule type" value="Genomic_DNA"/>
</dbReference>
<dbReference type="Proteomes" id="UP001460270">
    <property type="component" value="Unassembled WGS sequence"/>
</dbReference>
<evidence type="ECO:0000313" key="3">
    <source>
        <dbReference type="EMBL" id="KAK7933854.1"/>
    </source>
</evidence>
<gene>
    <name evidence="3" type="ORF">WMY93_004750</name>
</gene>
<evidence type="ECO:0000256" key="1">
    <source>
        <dbReference type="SAM" id="Coils"/>
    </source>
</evidence>
<evidence type="ECO:0000313" key="4">
    <source>
        <dbReference type="Proteomes" id="UP001460270"/>
    </source>
</evidence>
<feature type="compositionally biased region" description="Basic and acidic residues" evidence="2">
    <location>
        <begin position="329"/>
        <end position="346"/>
    </location>
</feature>
<feature type="region of interest" description="Disordered" evidence="2">
    <location>
        <begin position="644"/>
        <end position="668"/>
    </location>
</feature>